<evidence type="ECO:0000259" key="2">
    <source>
        <dbReference type="Pfam" id="PF00931"/>
    </source>
</evidence>
<dbReference type="GO" id="GO:0043531">
    <property type="term" value="F:ADP binding"/>
    <property type="evidence" value="ECO:0007669"/>
    <property type="project" value="InterPro"/>
</dbReference>
<dbReference type="PRINTS" id="PR00364">
    <property type="entry name" value="DISEASERSIST"/>
</dbReference>
<name>A0A067KVB3_JATCU</name>
<dbReference type="Proteomes" id="UP000027138">
    <property type="component" value="Unassembled WGS sequence"/>
</dbReference>
<sequence>MELLGKAKEIAGPIVQRIWNFEERRQTLKRKLQELESIEADINYELKIEESLTGKKRKKEVENWLGNVGRIKNEVESIVQAVEESRWNGLLGENVEKMTKEVIELIDKGRFQGGVAFDVHETGEYVLLTTKLVGRAFQINKNNIWECLMKDQILIFGIYGMGGVGKTTLVKHVHNQLLRGQNKFHHVYWITVSRDFSIYKLQHLIAKAIYLDLSDEDDEKKRAAKLSKASILKQNFVLVLDDLWNHFPLEKVGIPIGKSGSRLILTSRS</sequence>
<dbReference type="OrthoDB" id="840192at2759"/>
<dbReference type="InterPro" id="IPR050905">
    <property type="entry name" value="Plant_NBS-LRR"/>
</dbReference>
<keyword evidence="4" id="KW-1185">Reference proteome</keyword>
<keyword evidence="1" id="KW-0611">Plant defense</keyword>
<reference evidence="3 4" key="1">
    <citation type="journal article" date="2014" name="PLoS ONE">
        <title>Global Analysis of Gene Expression Profiles in Physic Nut (Jatropha curcas L.) Seedlings Exposed to Salt Stress.</title>
        <authorList>
            <person name="Zhang L."/>
            <person name="Zhang C."/>
            <person name="Wu P."/>
            <person name="Chen Y."/>
            <person name="Li M."/>
            <person name="Jiang H."/>
            <person name="Wu G."/>
        </authorList>
    </citation>
    <scope>NUCLEOTIDE SEQUENCE [LARGE SCALE GENOMIC DNA]</scope>
    <source>
        <strain evidence="4">cv. GZQX0401</strain>
        <tissue evidence="3">Young leaves</tissue>
    </source>
</reference>
<accession>A0A067KVB3</accession>
<dbReference type="Pfam" id="PF00931">
    <property type="entry name" value="NB-ARC"/>
    <property type="match status" value="1"/>
</dbReference>
<dbReference type="EMBL" id="KK914353">
    <property type="protein sequence ID" value="KDP38928.1"/>
    <property type="molecule type" value="Genomic_DNA"/>
</dbReference>
<dbReference type="GO" id="GO:0006952">
    <property type="term" value="P:defense response"/>
    <property type="evidence" value="ECO:0007669"/>
    <property type="project" value="UniProtKB-KW"/>
</dbReference>
<dbReference type="SUPFAM" id="SSF52540">
    <property type="entry name" value="P-loop containing nucleoside triphosphate hydrolases"/>
    <property type="match status" value="1"/>
</dbReference>
<dbReference type="InterPro" id="IPR002182">
    <property type="entry name" value="NB-ARC"/>
</dbReference>
<evidence type="ECO:0000256" key="1">
    <source>
        <dbReference type="ARBA" id="ARBA00022821"/>
    </source>
</evidence>
<feature type="domain" description="NB-ARC" evidence="2">
    <location>
        <begin position="140"/>
        <end position="269"/>
    </location>
</feature>
<dbReference type="AlphaFoldDB" id="A0A067KVB3"/>
<evidence type="ECO:0000313" key="4">
    <source>
        <dbReference type="Proteomes" id="UP000027138"/>
    </source>
</evidence>
<dbReference type="PANTHER" id="PTHR33463:SF187">
    <property type="entry name" value="AND NB-ARC DOMAIN DISEASE RESISTANCE PROTEIN, PUTATIVE-RELATED"/>
    <property type="match status" value="1"/>
</dbReference>
<organism evidence="3 4">
    <name type="scientific">Jatropha curcas</name>
    <name type="common">Barbados nut</name>
    <dbReference type="NCBI Taxonomy" id="180498"/>
    <lineage>
        <taxon>Eukaryota</taxon>
        <taxon>Viridiplantae</taxon>
        <taxon>Streptophyta</taxon>
        <taxon>Embryophyta</taxon>
        <taxon>Tracheophyta</taxon>
        <taxon>Spermatophyta</taxon>
        <taxon>Magnoliopsida</taxon>
        <taxon>eudicotyledons</taxon>
        <taxon>Gunneridae</taxon>
        <taxon>Pentapetalae</taxon>
        <taxon>rosids</taxon>
        <taxon>fabids</taxon>
        <taxon>Malpighiales</taxon>
        <taxon>Euphorbiaceae</taxon>
        <taxon>Crotonoideae</taxon>
        <taxon>Jatropheae</taxon>
        <taxon>Jatropha</taxon>
    </lineage>
</organism>
<dbReference type="PANTHER" id="PTHR33463">
    <property type="entry name" value="NB-ARC DOMAIN-CONTAINING PROTEIN-RELATED"/>
    <property type="match status" value="1"/>
</dbReference>
<dbReference type="STRING" id="180498.A0A067KVB3"/>
<proteinExistence type="predicted"/>
<gene>
    <name evidence="3" type="ORF">JCGZ_00685</name>
</gene>
<protein>
    <recommendedName>
        <fullName evidence="2">NB-ARC domain-containing protein</fullName>
    </recommendedName>
</protein>
<dbReference type="FunFam" id="3.40.50.300:FF:001091">
    <property type="entry name" value="Probable disease resistance protein At1g61300"/>
    <property type="match status" value="1"/>
</dbReference>
<evidence type="ECO:0000313" key="3">
    <source>
        <dbReference type="EMBL" id="KDP38928.1"/>
    </source>
</evidence>
<dbReference type="InterPro" id="IPR027417">
    <property type="entry name" value="P-loop_NTPase"/>
</dbReference>
<dbReference type="Gene3D" id="3.40.50.300">
    <property type="entry name" value="P-loop containing nucleotide triphosphate hydrolases"/>
    <property type="match status" value="1"/>
</dbReference>